<organism evidence="3 4">
    <name type="scientific">Bryocella elongata</name>
    <dbReference type="NCBI Taxonomy" id="863522"/>
    <lineage>
        <taxon>Bacteria</taxon>
        <taxon>Pseudomonadati</taxon>
        <taxon>Acidobacteriota</taxon>
        <taxon>Terriglobia</taxon>
        <taxon>Terriglobales</taxon>
        <taxon>Acidobacteriaceae</taxon>
        <taxon>Bryocella</taxon>
    </lineage>
</organism>
<feature type="signal peptide" evidence="1">
    <location>
        <begin position="1"/>
        <end position="22"/>
    </location>
</feature>
<evidence type="ECO:0000313" key="4">
    <source>
        <dbReference type="Proteomes" id="UP000236728"/>
    </source>
</evidence>
<dbReference type="Proteomes" id="UP000236728">
    <property type="component" value="Unassembled WGS sequence"/>
</dbReference>
<keyword evidence="3" id="KW-0282">Flagellum</keyword>
<evidence type="ECO:0000313" key="3">
    <source>
        <dbReference type="EMBL" id="SEF63152.1"/>
    </source>
</evidence>
<dbReference type="Pfam" id="PF13144">
    <property type="entry name" value="ChapFlgA"/>
    <property type="match status" value="1"/>
</dbReference>
<keyword evidence="4" id="KW-1185">Reference proteome</keyword>
<dbReference type="InterPro" id="IPR017585">
    <property type="entry name" value="SAF_FlgA"/>
</dbReference>
<accession>A0A1H5TJU6</accession>
<evidence type="ECO:0000256" key="1">
    <source>
        <dbReference type="SAM" id="SignalP"/>
    </source>
</evidence>
<sequence length="207" mass="21933">MTMKTTMLAMLGGLTVSASAGAQMHRTHVFNLSAGQVTHVIEVRLAEQGVAINGARIEMLSRVVSSSEQPALHVTSILSLDHTRPSRKDLAAGMVPRFAVRVACDSSRDCLPFYAVVSMPAGLKVTATPVPKPQVIAKTQHVEAALPVVKAGSNATMIMNSGDAHIQMTVKCLEDGVEGQTIRVSNPLNHNTLEAQVVRSGLVKGSF</sequence>
<dbReference type="AlphaFoldDB" id="A0A1H5TJU6"/>
<dbReference type="EMBL" id="FNVA01000001">
    <property type="protein sequence ID" value="SEF63152.1"/>
    <property type="molecule type" value="Genomic_DNA"/>
</dbReference>
<protein>
    <submittedName>
        <fullName evidence="3">Chaperone for flagella basal body P-ring formation</fullName>
    </submittedName>
</protein>
<keyword evidence="1" id="KW-0732">Signal</keyword>
<evidence type="ECO:0000259" key="2">
    <source>
        <dbReference type="Pfam" id="PF13144"/>
    </source>
</evidence>
<keyword evidence="3" id="KW-0966">Cell projection</keyword>
<feature type="domain" description="Flagella basal body P-ring formation protein FlgA SAF" evidence="2">
    <location>
        <begin position="128"/>
        <end position="204"/>
    </location>
</feature>
<keyword evidence="3" id="KW-0969">Cilium</keyword>
<dbReference type="Gene3D" id="2.30.30.760">
    <property type="match status" value="1"/>
</dbReference>
<name>A0A1H5TJU6_9BACT</name>
<feature type="chain" id="PRO_5009285111" evidence="1">
    <location>
        <begin position="23"/>
        <end position="207"/>
    </location>
</feature>
<reference evidence="3 4" key="1">
    <citation type="submission" date="2016-10" db="EMBL/GenBank/DDBJ databases">
        <authorList>
            <person name="de Groot N.N."/>
        </authorList>
    </citation>
    <scope>NUCLEOTIDE SEQUENCE [LARGE SCALE GENOMIC DNA]</scope>
    <source>
        <strain evidence="3 4">DSM 22489</strain>
    </source>
</reference>
<proteinExistence type="predicted"/>
<gene>
    <name evidence="3" type="ORF">SAMN05421819_0643</name>
</gene>